<feature type="compositionally biased region" description="Polar residues" evidence="1">
    <location>
        <begin position="188"/>
        <end position="197"/>
    </location>
</feature>
<dbReference type="AlphaFoldDB" id="A0A4S8QU03"/>
<comment type="caution">
    <text evidence="2">The sequence shown here is derived from an EMBL/GenBank/DDBJ whole genome shotgun (WGS) entry which is preliminary data.</text>
</comment>
<dbReference type="Proteomes" id="UP000308671">
    <property type="component" value="Unassembled WGS sequence"/>
</dbReference>
<gene>
    <name evidence="2" type="ORF">BGAL_0229g00110</name>
</gene>
<feature type="compositionally biased region" description="Polar residues" evidence="1">
    <location>
        <begin position="204"/>
        <end position="214"/>
    </location>
</feature>
<reference evidence="2 3" key="1">
    <citation type="submission" date="2017-12" db="EMBL/GenBank/DDBJ databases">
        <title>Comparative genomics of Botrytis spp.</title>
        <authorList>
            <person name="Valero-Jimenez C.A."/>
            <person name="Tapia P."/>
            <person name="Veloso J."/>
            <person name="Silva-Moreno E."/>
            <person name="Staats M."/>
            <person name="Valdes J.H."/>
            <person name="Van Kan J.A.L."/>
        </authorList>
    </citation>
    <scope>NUCLEOTIDE SEQUENCE [LARGE SCALE GENOMIC DNA]</scope>
    <source>
        <strain evidence="2 3">MUCL435</strain>
    </source>
</reference>
<protein>
    <submittedName>
        <fullName evidence="2">Uncharacterized protein</fullName>
    </submittedName>
</protein>
<dbReference type="EMBL" id="PQXL01000229">
    <property type="protein sequence ID" value="THV48767.1"/>
    <property type="molecule type" value="Genomic_DNA"/>
</dbReference>
<evidence type="ECO:0000256" key="1">
    <source>
        <dbReference type="SAM" id="MobiDB-lite"/>
    </source>
</evidence>
<sequence length="252" mass="28979">MSDHSPREISYFWKDALQRTIFCGINPVGYPAFKNGHFNTKILEGSDPLKSLERLRDSEELSDREKAVVESCIEVCKPLFDNRTYNIHNPLKLDYEEIWNEVKKLCEIFGNDDFDFTKRELEIDYQFDKNGVLKRMVIDGSSMEELRPRLWDPKFHDSFMAARDKQSRPVSYGYTSSDGEFVDEPTDENSSGSTENEINGRLLNDSNLSQNEMRSGNGARAENTVDSDEMAEDLSNRFAPLTLIGTDEKTQE</sequence>
<organism evidence="2 3">
    <name type="scientific">Botrytis galanthina</name>
    <dbReference type="NCBI Taxonomy" id="278940"/>
    <lineage>
        <taxon>Eukaryota</taxon>
        <taxon>Fungi</taxon>
        <taxon>Dikarya</taxon>
        <taxon>Ascomycota</taxon>
        <taxon>Pezizomycotina</taxon>
        <taxon>Leotiomycetes</taxon>
        <taxon>Helotiales</taxon>
        <taxon>Sclerotiniaceae</taxon>
        <taxon>Botrytis</taxon>
    </lineage>
</organism>
<keyword evidence="3" id="KW-1185">Reference proteome</keyword>
<proteinExistence type="predicted"/>
<evidence type="ECO:0000313" key="2">
    <source>
        <dbReference type="EMBL" id="THV48767.1"/>
    </source>
</evidence>
<name>A0A4S8QU03_9HELO</name>
<feature type="region of interest" description="Disordered" evidence="1">
    <location>
        <begin position="167"/>
        <end position="252"/>
    </location>
</feature>
<evidence type="ECO:0000313" key="3">
    <source>
        <dbReference type="Proteomes" id="UP000308671"/>
    </source>
</evidence>
<dbReference type="OrthoDB" id="3499202at2759"/>
<accession>A0A4S8QU03</accession>